<organism evidence="2 3">
    <name type="scientific">Thermanaeromonas toyohensis ToBE</name>
    <dbReference type="NCBI Taxonomy" id="698762"/>
    <lineage>
        <taxon>Bacteria</taxon>
        <taxon>Bacillati</taxon>
        <taxon>Bacillota</taxon>
        <taxon>Clostridia</taxon>
        <taxon>Neomoorellales</taxon>
        <taxon>Neomoorellaceae</taxon>
        <taxon>Thermanaeromonas</taxon>
    </lineage>
</organism>
<keyword evidence="3" id="KW-1185">Reference proteome</keyword>
<dbReference type="Gene3D" id="3.90.580.10">
    <property type="entry name" value="Zinc finger, CHC2-type domain"/>
    <property type="match status" value="1"/>
</dbReference>
<dbReference type="EMBL" id="LT838272">
    <property type="protein sequence ID" value="SMB96864.1"/>
    <property type="molecule type" value="Genomic_DNA"/>
</dbReference>
<reference evidence="2 3" key="1">
    <citation type="submission" date="2017-04" db="EMBL/GenBank/DDBJ databases">
        <authorList>
            <person name="Afonso C.L."/>
            <person name="Miller P.J."/>
            <person name="Scott M.A."/>
            <person name="Spackman E."/>
            <person name="Goraichik I."/>
            <person name="Dimitrov K.M."/>
            <person name="Suarez D.L."/>
            <person name="Swayne D.E."/>
        </authorList>
    </citation>
    <scope>NUCLEOTIDE SEQUENCE [LARGE SCALE GENOMIC DNA]</scope>
    <source>
        <strain evidence="2 3">ToBE</strain>
    </source>
</reference>
<proteinExistence type="predicted"/>
<name>A0A1W1VVH4_9FIRM</name>
<sequence length="454" mass="50448">MEEGVKVLDADVLMGLDLRPAGRDERRGNCPACGDTKGHLYLNLRKGVYYCHRCGFSGKIRDGFLGCDWQGMPPLPEENVAPVEVLDRVYRLLFQHLPLSREHREQLLRRGLPEEKHRQYATLPAEGRRDAVRAVIEVTDPSGVPGFCVGDRGWYLSGPPGLLIPVKNFEGKIWGVQVRVDDPGDGGKYRWLSSRKGRGPKAKVRYHVAAAGDMRRVWVTEGPLKADVAAHFLGETVIAVPGVNTWASTGLVDAFRGKEVKEAIIAYDMDLQANVHVAKASLALGKEIFRAGLKVRYAWWNPQYKGLDDLLNAGGSPEVISVREYKDRLRELSMRGGQQGMVWTHGVGWVAAKPVLQRRTNKKTGQTHDMAYVVVWVLNKDKEKLEAITLTAWGKMAHEAVALEKGQFITFEGVWHQISAYDAAGNVIPAAQCFLTKIVRLPEVPEVGGNGNFR</sequence>
<dbReference type="CDD" id="cd01029">
    <property type="entry name" value="TOPRIM_primases"/>
    <property type="match status" value="1"/>
</dbReference>
<dbReference type="GO" id="GO:0008270">
    <property type="term" value="F:zinc ion binding"/>
    <property type="evidence" value="ECO:0007669"/>
    <property type="project" value="InterPro"/>
</dbReference>
<gene>
    <name evidence="2" type="ORF">SAMN00808754_1695</name>
</gene>
<dbReference type="GO" id="GO:0006260">
    <property type="term" value="P:DNA replication"/>
    <property type="evidence" value="ECO:0007669"/>
    <property type="project" value="InterPro"/>
</dbReference>
<protein>
    <recommendedName>
        <fullName evidence="1">DUF3854 domain-containing protein</fullName>
    </recommendedName>
</protein>
<dbReference type="Pfam" id="PF12965">
    <property type="entry name" value="DUF3854"/>
    <property type="match status" value="1"/>
</dbReference>
<dbReference type="STRING" id="698762.SAMN00808754_1695"/>
<dbReference type="RefSeq" id="WP_172839110.1">
    <property type="nucleotide sequence ID" value="NZ_LT838272.1"/>
</dbReference>
<evidence type="ECO:0000313" key="2">
    <source>
        <dbReference type="EMBL" id="SMB96864.1"/>
    </source>
</evidence>
<dbReference type="InterPro" id="IPR036977">
    <property type="entry name" value="DNA_primase_Znf_CHC2"/>
</dbReference>
<evidence type="ECO:0000313" key="3">
    <source>
        <dbReference type="Proteomes" id="UP000192569"/>
    </source>
</evidence>
<dbReference type="InterPro" id="IPR024385">
    <property type="entry name" value="DUF3854"/>
</dbReference>
<feature type="domain" description="DUF3854" evidence="1">
    <location>
        <begin position="217"/>
        <end position="315"/>
    </location>
</feature>
<evidence type="ECO:0000259" key="1">
    <source>
        <dbReference type="Pfam" id="PF12965"/>
    </source>
</evidence>
<dbReference type="SUPFAM" id="SSF57783">
    <property type="entry name" value="Zinc beta-ribbon"/>
    <property type="match status" value="1"/>
</dbReference>
<dbReference type="GO" id="GO:0003677">
    <property type="term" value="F:DNA binding"/>
    <property type="evidence" value="ECO:0007669"/>
    <property type="project" value="InterPro"/>
</dbReference>
<dbReference type="InterPro" id="IPR034154">
    <property type="entry name" value="TOPRIM_DnaG/twinkle"/>
</dbReference>
<accession>A0A1W1VVH4</accession>
<dbReference type="AlphaFoldDB" id="A0A1W1VVH4"/>
<dbReference type="Proteomes" id="UP000192569">
    <property type="component" value="Chromosome I"/>
</dbReference>